<evidence type="ECO:0000256" key="4">
    <source>
        <dbReference type="ARBA" id="ARBA00022833"/>
    </source>
</evidence>
<dbReference type="GO" id="GO:0008270">
    <property type="term" value="F:zinc ion binding"/>
    <property type="evidence" value="ECO:0007669"/>
    <property type="project" value="TreeGrafter"/>
</dbReference>
<dbReference type="PANTHER" id="PTHR11271">
    <property type="entry name" value="GUANINE DEAMINASE"/>
    <property type="match status" value="1"/>
</dbReference>
<proteinExistence type="predicted"/>
<evidence type="ECO:0000256" key="1">
    <source>
        <dbReference type="ARBA" id="ARBA00001947"/>
    </source>
</evidence>
<feature type="domain" description="Amidohydrolase-related" evidence="6">
    <location>
        <begin position="93"/>
        <end position="477"/>
    </location>
</feature>
<organism evidence="7 8">
    <name type="scientific">Bifidobacterium pullorum subsp. gallinarum</name>
    <dbReference type="NCBI Taxonomy" id="78344"/>
    <lineage>
        <taxon>Bacteria</taxon>
        <taxon>Bacillati</taxon>
        <taxon>Actinomycetota</taxon>
        <taxon>Actinomycetes</taxon>
        <taxon>Bifidobacteriales</taxon>
        <taxon>Bifidobacteriaceae</taxon>
        <taxon>Bifidobacterium</taxon>
    </lineage>
</organism>
<reference evidence="7" key="1">
    <citation type="journal article" date="2021" name="PeerJ">
        <title>Extensive microbial diversity within the chicken gut microbiome revealed by metagenomics and culture.</title>
        <authorList>
            <person name="Gilroy R."/>
            <person name="Ravi A."/>
            <person name="Getino M."/>
            <person name="Pursley I."/>
            <person name="Horton D.L."/>
            <person name="Alikhan N.F."/>
            <person name="Baker D."/>
            <person name="Gharbi K."/>
            <person name="Hall N."/>
            <person name="Watson M."/>
            <person name="Adriaenssens E.M."/>
            <person name="Foster-Nyarko E."/>
            <person name="Jarju S."/>
            <person name="Secka A."/>
            <person name="Antonio M."/>
            <person name="Oren A."/>
            <person name="Chaudhuri R.R."/>
            <person name="La Ragione R."/>
            <person name="Hildebrand F."/>
            <person name="Pallen M.J."/>
        </authorList>
    </citation>
    <scope>NUCLEOTIDE SEQUENCE</scope>
    <source>
        <strain evidence="7">ChiBcolR7-4860</strain>
    </source>
</reference>
<evidence type="ECO:0000256" key="2">
    <source>
        <dbReference type="ARBA" id="ARBA00022723"/>
    </source>
</evidence>
<dbReference type="Gene3D" id="3.20.20.140">
    <property type="entry name" value="Metal-dependent hydrolases"/>
    <property type="match status" value="1"/>
</dbReference>
<keyword evidence="3" id="KW-0378">Hydrolase</keyword>
<comment type="caution">
    <text evidence="7">The sequence shown here is derived from an EMBL/GenBank/DDBJ whole genome shotgun (WGS) entry which is preliminary data.</text>
</comment>
<dbReference type="GO" id="GO:0005829">
    <property type="term" value="C:cytosol"/>
    <property type="evidence" value="ECO:0007669"/>
    <property type="project" value="TreeGrafter"/>
</dbReference>
<protein>
    <submittedName>
        <fullName evidence="7">Amidohydrolase family protein</fullName>
    </submittedName>
</protein>
<dbReference type="InterPro" id="IPR011059">
    <property type="entry name" value="Metal-dep_hydrolase_composite"/>
</dbReference>
<dbReference type="InterPro" id="IPR032466">
    <property type="entry name" value="Metal_Hydrolase"/>
</dbReference>
<evidence type="ECO:0000256" key="5">
    <source>
        <dbReference type="SAM" id="MobiDB-lite"/>
    </source>
</evidence>
<dbReference type="SUPFAM" id="SSF51338">
    <property type="entry name" value="Composite domain of metallo-dependent hydrolases"/>
    <property type="match status" value="1"/>
</dbReference>
<keyword evidence="2" id="KW-0479">Metal-binding</keyword>
<feature type="region of interest" description="Disordered" evidence="5">
    <location>
        <begin position="1"/>
        <end position="20"/>
    </location>
</feature>
<dbReference type="InterPro" id="IPR006680">
    <property type="entry name" value="Amidohydro-rel"/>
</dbReference>
<gene>
    <name evidence="7" type="ORF">K8U73_00835</name>
</gene>
<comment type="cofactor">
    <cofactor evidence="1">
        <name>Zn(2+)</name>
        <dbReference type="ChEBI" id="CHEBI:29105"/>
    </cofactor>
</comment>
<dbReference type="EMBL" id="DYUX01000003">
    <property type="protein sequence ID" value="HJG40936.1"/>
    <property type="molecule type" value="Genomic_DNA"/>
</dbReference>
<dbReference type="Gene3D" id="2.30.40.10">
    <property type="entry name" value="Urease, subunit C, domain 1"/>
    <property type="match status" value="1"/>
</dbReference>
<keyword evidence="4" id="KW-0862">Zinc</keyword>
<dbReference type="RefSeq" id="WP_278710697.1">
    <property type="nucleotide sequence ID" value="NZ_DYUX01000003.1"/>
</dbReference>
<dbReference type="Proteomes" id="UP000786560">
    <property type="component" value="Unassembled WGS sequence"/>
</dbReference>
<dbReference type="GO" id="GO:0008892">
    <property type="term" value="F:guanine deaminase activity"/>
    <property type="evidence" value="ECO:0007669"/>
    <property type="project" value="TreeGrafter"/>
</dbReference>
<evidence type="ECO:0000313" key="8">
    <source>
        <dbReference type="Proteomes" id="UP000786560"/>
    </source>
</evidence>
<reference evidence="7" key="2">
    <citation type="submission" date="2021-09" db="EMBL/GenBank/DDBJ databases">
        <authorList>
            <person name="Gilroy R."/>
        </authorList>
    </citation>
    <scope>NUCLEOTIDE SEQUENCE</scope>
    <source>
        <strain evidence="7">ChiBcolR7-4860</strain>
    </source>
</reference>
<dbReference type="Pfam" id="PF01979">
    <property type="entry name" value="Amidohydro_1"/>
    <property type="match status" value="1"/>
</dbReference>
<dbReference type="AlphaFoldDB" id="A0A921IYE9"/>
<sequence length="485" mass="52800">MTRSVEFMVDQPSSKPIATNPIPDPSTIAFAVEGPAYSSENETHVAYRPQSLYLVGTDGIIAAVLAPDDPQYHAIRAELARLNRLTSLADGQVLLPGFSDLHLHAPQWAQAGAALDEPLERWLGRYTFPTEARFADLAYADRAHRHLVRGTLARGTTSVLYYDTIDRAAAVNLAHVCAELGQRGFIGKVVMDDPESNPEYYREDTATALAETERFINEVREFAPDSGLDTAPPIVQPVITPRFIPSCTDAALEGLGELAARYHCFTQSHCSESDWEHHTVFERYGRSDTEALDMFGLLTDRTVMHHCVYLSESDADLFARRGAAVAHCPLSNAYFANAVAPVRRYRRQGVTVGLGTDISGGYDPSVHAMVRLAAIVSRNLESGVDASREAAERGGVADALVTLDRAFYLATVGGAEALGVRAGRLEAGYAWDVQLIDVHAPGNDLPIFENDEDPAITFQKIMNLSTPANIRAVWVQGLLAHGTLA</sequence>
<name>A0A921IYE9_9BIFI</name>
<dbReference type="InterPro" id="IPR051607">
    <property type="entry name" value="Metallo-dep_hydrolases"/>
</dbReference>
<evidence type="ECO:0000256" key="3">
    <source>
        <dbReference type="ARBA" id="ARBA00022801"/>
    </source>
</evidence>
<dbReference type="PANTHER" id="PTHR11271:SF6">
    <property type="entry name" value="GUANINE DEAMINASE"/>
    <property type="match status" value="1"/>
</dbReference>
<evidence type="ECO:0000259" key="6">
    <source>
        <dbReference type="Pfam" id="PF01979"/>
    </source>
</evidence>
<evidence type="ECO:0000313" key="7">
    <source>
        <dbReference type="EMBL" id="HJG40936.1"/>
    </source>
</evidence>
<dbReference type="SUPFAM" id="SSF51556">
    <property type="entry name" value="Metallo-dependent hydrolases"/>
    <property type="match status" value="1"/>
</dbReference>
<accession>A0A921IYE9</accession>
<dbReference type="GO" id="GO:0046098">
    <property type="term" value="P:guanine metabolic process"/>
    <property type="evidence" value="ECO:0007669"/>
    <property type="project" value="TreeGrafter"/>
</dbReference>